<name>X1FBQ1_9ZZZZ</name>
<protein>
    <submittedName>
        <fullName evidence="2">Uncharacterized protein</fullName>
    </submittedName>
</protein>
<accession>X1FBQ1</accession>
<organism evidence="2">
    <name type="scientific">marine sediment metagenome</name>
    <dbReference type="NCBI Taxonomy" id="412755"/>
    <lineage>
        <taxon>unclassified sequences</taxon>
        <taxon>metagenomes</taxon>
        <taxon>ecological metagenomes</taxon>
    </lineage>
</organism>
<evidence type="ECO:0000313" key="2">
    <source>
        <dbReference type="EMBL" id="GAH26839.1"/>
    </source>
</evidence>
<proteinExistence type="predicted"/>
<reference evidence="2" key="1">
    <citation type="journal article" date="2014" name="Front. Microbiol.">
        <title>High frequency of phylogenetically diverse reductive dehalogenase-homologous genes in deep subseafloor sedimentary metagenomes.</title>
        <authorList>
            <person name="Kawai M."/>
            <person name="Futagami T."/>
            <person name="Toyoda A."/>
            <person name="Takaki Y."/>
            <person name="Nishi S."/>
            <person name="Hori S."/>
            <person name="Arai W."/>
            <person name="Tsubouchi T."/>
            <person name="Morono Y."/>
            <person name="Uchiyama I."/>
            <person name="Ito T."/>
            <person name="Fujiyama A."/>
            <person name="Inagaki F."/>
            <person name="Takami H."/>
        </authorList>
    </citation>
    <scope>NUCLEOTIDE SEQUENCE</scope>
    <source>
        <strain evidence="2">Expedition CK06-06</strain>
    </source>
</reference>
<keyword evidence="1" id="KW-0472">Membrane</keyword>
<keyword evidence="1" id="KW-1133">Transmembrane helix</keyword>
<keyword evidence="1" id="KW-0812">Transmembrane</keyword>
<comment type="caution">
    <text evidence="2">The sequence shown here is derived from an EMBL/GenBank/DDBJ whole genome shotgun (WGS) entry which is preliminary data.</text>
</comment>
<gene>
    <name evidence="2" type="ORF">S01H4_65570</name>
</gene>
<dbReference type="EMBL" id="BART01040180">
    <property type="protein sequence ID" value="GAH26839.1"/>
    <property type="molecule type" value="Genomic_DNA"/>
</dbReference>
<dbReference type="AlphaFoldDB" id="X1FBQ1"/>
<feature type="transmembrane region" description="Helical" evidence="1">
    <location>
        <begin position="25"/>
        <end position="49"/>
    </location>
</feature>
<evidence type="ECO:0000256" key="1">
    <source>
        <dbReference type="SAM" id="Phobius"/>
    </source>
</evidence>
<sequence length="64" mass="7452">MKMMVKAGVFEINLGRIERHKKLGAFIQVLIILCFSPTSICVSIVKFLLRKKDDRMSRLRQTNE</sequence>